<name>A0A412Z360_9FIRM</name>
<sequence length="153" mass="17801">MISDTIKELREKNDYTQTALAKKLGLSRSAINAWEMGVSVPSTSYLMELAKLFNVSTDYILGLDTKEKIDITFLKQDEKEIIYTLLNYFMKYHYMLDTLHDIGLEHPDENYKELYEKKFKLPQYLIPGLEMIHKVDIGELSVSDVLPITKDIE</sequence>
<dbReference type="Pfam" id="PF01381">
    <property type="entry name" value="HTH_3"/>
    <property type="match status" value="1"/>
</dbReference>
<organism evidence="3 4">
    <name type="scientific">Enterocloster bolteae</name>
    <dbReference type="NCBI Taxonomy" id="208479"/>
    <lineage>
        <taxon>Bacteria</taxon>
        <taxon>Bacillati</taxon>
        <taxon>Bacillota</taxon>
        <taxon>Clostridia</taxon>
        <taxon>Lachnospirales</taxon>
        <taxon>Lachnospiraceae</taxon>
        <taxon>Enterocloster</taxon>
    </lineage>
</organism>
<dbReference type="PANTHER" id="PTHR46558:SF11">
    <property type="entry name" value="HTH-TYPE TRANSCRIPTIONAL REGULATOR XRE"/>
    <property type="match status" value="1"/>
</dbReference>
<dbReference type="CDD" id="cd00093">
    <property type="entry name" value="HTH_XRE"/>
    <property type="match status" value="1"/>
</dbReference>
<dbReference type="PANTHER" id="PTHR46558">
    <property type="entry name" value="TRACRIPTIONAL REGULATORY PROTEIN-RELATED-RELATED"/>
    <property type="match status" value="1"/>
</dbReference>
<gene>
    <name evidence="3" type="ORF">DWW02_16870</name>
</gene>
<evidence type="ECO:0000313" key="3">
    <source>
        <dbReference type="EMBL" id="RGV74339.1"/>
    </source>
</evidence>
<dbReference type="AlphaFoldDB" id="A0A412Z360"/>
<dbReference type="Proteomes" id="UP000284543">
    <property type="component" value="Unassembled WGS sequence"/>
</dbReference>
<feature type="domain" description="HTH cro/C1-type" evidence="2">
    <location>
        <begin position="6"/>
        <end position="60"/>
    </location>
</feature>
<evidence type="ECO:0000256" key="1">
    <source>
        <dbReference type="ARBA" id="ARBA00023125"/>
    </source>
</evidence>
<protein>
    <submittedName>
        <fullName evidence="3">XRE family transcriptional regulator</fullName>
    </submittedName>
</protein>
<evidence type="ECO:0000313" key="4">
    <source>
        <dbReference type="Proteomes" id="UP000284543"/>
    </source>
</evidence>
<proteinExistence type="predicted"/>
<keyword evidence="1" id="KW-0238">DNA-binding</keyword>
<dbReference type="GO" id="GO:0003677">
    <property type="term" value="F:DNA binding"/>
    <property type="evidence" value="ECO:0007669"/>
    <property type="project" value="UniProtKB-KW"/>
</dbReference>
<dbReference type="InterPro" id="IPR001387">
    <property type="entry name" value="Cro/C1-type_HTH"/>
</dbReference>
<accession>A0A412Z360</accession>
<comment type="caution">
    <text evidence="3">The sequence shown here is derived from an EMBL/GenBank/DDBJ whole genome shotgun (WGS) entry which is preliminary data.</text>
</comment>
<reference evidence="3 4" key="1">
    <citation type="submission" date="2018-08" db="EMBL/GenBank/DDBJ databases">
        <title>A genome reference for cultivated species of the human gut microbiota.</title>
        <authorList>
            <person name="Zou Y."/>
            <person name="Xue W."/>
            <person name="Luo G."/>
        </authorList>
    </citation>
    <scope>NUCLEOTIDE SEQUENCE [LARGE SCALE GENOMIC DNA]</scope>
    <source>
        <strain evidence="3 4">AF14-18</strain>
    </source>
</reference>
<dbReference type="EMBL" id="QRZM01000007">
    <property type="protein sequence ID" value="RGV74339.1"/>
    <property type="molecule type" value="Genomic_DNA"/>
</dbReference>
<evidence type="ECO:0000259" key="2">
    <source>
        <dbReference type="PROSITE" id="PS50943"/>
    </source>
</evidence>
<dbReference type="RefSeq" id="WP_118018996.1">
    <property type="nucleotide sequence ID" value="NZ_JAQEBA010000012.1"/>
</dbReference>
<dbReference type="InterPro" id="IPR010982">
    <property type="entry name" value="Lambda_DNA-bd_dom_sf"/>
</dbReference>
<dbReference type="Gene3D" id="1.10.260.40">
    <property type="entry name" value="lambda repressor-like DNA-binding domains"/>
    <property type="match status" value="1"/>
</dbReference>
<dbReference type="SMART" id="SM00530">
    <property type="entry name" value="HTH_XRE"/>
    <property type="match status" value="1"/>
</dbReference>
<dbReference type="SUPFAM" id="SSF47413">
    <property type="entry name" value="lambda repressor-like DNA-binding domains"/>
    <property type="match status" value="1"/>
</dbReference>
<dbReference type="PROSITE" id="PS50943">
    <property type="entry name" value="HTH_CROC1"/>
    <property type="match status" value="1"/>
</dbReference>